<reference evidence="3 5" key="1">
    <citation type="submission" date="2014-08" db="EMBL/GenBank/DDBJ databases">
        <title>Complete genome sequence of Corynebacterium imitans DSM 44264, isolated from a five-month-old boy with suspected pharyngeal diphtheria.</title>
        <authorList>
            <person name="Mollmann S."/>
            <person name="Albersmeier A."/>
            <person name="Ruckert C."/>
            <person name="Tauch A."/>
        </authorList>
    </citation>
    <scope>NUCLEOTIDE SEQUENCE [LARGE SCALE GENOMIC DNA]</scope>
    <source>
        <strain evidence="3 5">DSM 44264</strain>
    </source>
</reference>
<dbReference type="InterPro" id="IPR003615">
    <property type="entry name" value="HNH_nuc"/>
</dbReference>
<feature type="domain" description="HNH nuclease" evidence="2">
    <location>
        <begin position="276"/>
        <end position="328"/>
    </location>
</feature>
<accession>A0A076NLQ8</accession>
<dbReference type="eggNOG" id="COG1403">
    <property type="taxonomic scope" value="Bacteria"/>
</dbReference>
<evidence type="ECO:0000313" key="3">
    <source>
        <dbReference type="EMBL" id="AIJ33141.1"/>
    </source>
</evidence>
<keyword evidence="4" id="KW-0255">Endonuclease</keyword>
<gene>
    <name evidence="3" type="ORF">CIMIT_03775</name>
    <name evidence="4" type="ORF">SAMEA4535761_00821</name>
</gene>
<dbReference type="Proteomes" id="UP000215374">
    <property type="component" value="Chromosome 1"/>
</dbReference>
<reference evidence="4 6" key="2">
    <citation type="submission" date="2017-06" db="EMBL/GenBank/DDBJ databases">
        <authorList>
            <consortium name="Pathogen Informatics"/>
        </authorList>
    </citation>
    <scope>NUCLEOTIDE SEQUENCE [LARGE SCALE GENOMIC DNA]</scope>
    <source>
        <strain evidence="4 6">NCTC13015</strain>
    </source>
</reference>
<dbReference type="STRING" id="156978.CIMIT_03775"/>
<evidence type="ECO:0000313" key="5">
    <source>
        <dbReference type="Proteomes" id="UP000028780"/>
    </source>
</evidence>
<feature type="compositionally biased region" description="Acidic residues" evidence="1">
    <location>
        <begin position="442"/>
        <end position="456"/>
    </location>
</feature>
<dbReference type="AlphaFoldDB" id="A0A076NLQ8"/>
<dbReference type="GO" id="GO:0004519">
    <property type="term" value="F:endonuclease activity"/>
    <property type="evidence" value="ECO:0007669"/>
    <property type="project" value="UniProtKB-KW"/>
</dbReference>
<dbReference type="Proteomes" id="UP000028780">
    <property type="component" value="Chromosome"/>
</dbReference>
<proteinExistence type="predicted"/>
<evidence type="ECO:0000259" key="2">
    <source>
        <dbReference type="SMART" id="SM00507"/>
    </source>
</evidence>
<dbReference type="HOGENOM" id="CLU_035975_0_0_11"/>
<dbReference type="Gene3D" id="1.10.30.50">
    <property type="match status" value="1"/>
</dbReference>
<organism evidence="3 5">
    <name type="scientific">Corynebacterium imitans</name>
    <dbReference type="NCBI Taxonomy" id="156978"/>
    <lineage>
        <taxon>Bacteria</taxon>
        <taxon>Bacillati</taxon>
        <taxon>Actinomycetota</taxon>
        <taxon>Actinomycetes</taxon>
        <taxon>Mycobacteriales</taxon>
        <taxon>Corynebacteriaceae</taxon>
        <taxon>Corynebacterium</taxon>
    </lineage>
</organism>
<dbReference type="CDD" id="cd00085">
    <property type="entry name" value="HNHc"/>
    <property type="match status" value="1"/>
</dbReference>
<feature type="region of interest" description="Disordered" evidence="1">
    <location>
        <begin position="433"/>
        <end position="460"/>
    </location>
</feature>
<dbReference type="EMBL" id="LT906467">
    <property type="protein sequence ID" value="SNV63571.1"/>
    <property type="molecule type" value="Genomic_DNA"/>
</dbReference>
<dbReference type="EMBL" id="CP009211">
    <property type="protein sequence ID" value="AIJ33141.1"/>
    <property type="molecule type" value="Genomic_DNA"/>
</dbReference>
<protein>
    <submittedName>
        <fullName evidence="4">Restriction endonuclease</fullName>
    </submittedName>
</protein>
<sequence>MLGRALRKAEHALFSPFSKDDTCIEDFDLAVDRLAQQTGHAKTVIRGGILAYNRLVDLPQLRAMQDEHTRLSLGHLRAIHRKIDELGPEADEELLADIDAYLADLFTPTKPNQPFPDPAAVTRKLREEIRRIDPGLSYLPRRRRQREAQRENSAEFTHESFGGRRKGVLFLTTDTTTLSAVRAFVEETAREHSLSLHDAVIGLLSGTYSPAAKANIQVYAPKGRNAGEPVFIPGFGWTDPEATVAFDEMCEQVQPHTVDLEAAASAKTDSYTPTAAMRALAEARDGTCCYPGCSRPAHTCQLDHRIPFGEGGETCVDNLYCLCQKHHNVKTDKQAFYVPDPATGDIIWLYEDGHYEIAESEGILDQQLGTPHPRWVSSLEAVKQNRAKMAEFNARGHAIMDQYDRDGDVVSCELALAELEDAFGMRFQFHPDPETMVPQQAPDEEEPPFPDYEFENNPDNYCIDEANLPLPTAG</sequence>
<evidence type="ECO:0000313" key="4">
    <source>
        <dbReference type="EMBL" id="SNV63571.1"/>
    </source>
</evidence>
<keyword evidence="4" id="KW-0540">Nuclease</keyword>
<evidence type="ECO:0000256" key="1">
    <source>
        <dbReference type="SAM" id="MobiDB-lite"/>
    </source>
</evidence>
<evidence type="ECO:0000313" key="6">
    <source>
        <dbReference type="Proteomes" id="UP000215374"/>
    </source>
</evidence>
<name>A0A076NLQ8_9CORY</name>
<dbReference type="KEGG" id="cii:CIMIT_03775"/>
<keyword evidence="4" id="KW-0378">Hydrolase</keyword>
<keyword evidence="5" id="KW-1185">Reference proteome</keyword>
<dbReference type="SMART" id="SM00507">
    <property type="entry name" value="HNHc"/>
    <property type="match status" value="1"/>
</dbReference>